<dbReference type="EMBL" id="JAZGUE010000005">
    <property type="protein sequence ID" value="KAL2266210.1"/>
    <property type="molecule type" value="Genomic_DNA"/>
</dbReference>
<protein>
    <recommendedName>
        <fullName evidence="4">Sucrase</fullName>
    </recommendedName>
</protein>
<dbReference type="Pfam" id="PF06999">
    <property type="entry name" value="Suc_Fer-like"/>
    <property type="match status" value="1"/>
</dbReference>
<dbReference type="InterPro" id="IPR036249">
    <property type="entry name" value="Thioredoxin-like_sf"/>
</dbReference>
<proteinExistence type="predicted"/>
<dbReference type="SUPFAM" id="SSF52833">
    <property type="entry name" value="Thioredoxin-like"/>
    <property type="match status" value="1"/>
</dbReference>
<feature type="region of interest" description="Disordered" evidence="1">
    <location>
        <begin position="271"/>
        <end position="315"/>
    </location>
</feature>
<evidence type="ECO:0000256" key="1">
    <source>
        <dbReference type="SAM" id="MobiDB-lite"/>
    </source>
</evidence>
<evidence type="ECO:0008006" key="4">
    <source>
        <dbReference type="Google" id="ProtNLM"/>
    </source>
</evidence>
<dbReference type="GeneID" id="98126820"/>
<organism evidence="2 3">
    <name type="scientific">Remersonia thermophila</name>
    <dbReference type="NCBI Taxonomy" id="72144"/>
    <lineage>
        <taxon>Eukaryota</taxon>
        <taxon>Fungi</taxon>
        <taxon>Dikarya</taxon>
        <taxon>Ascomycota</taxon>
        <taxon>Pezizomycotina</taxon>
        <taxon>Sordariomycetes</taxon>
        <taxon>Sordariomycetidae</taxon>
        <taxon>Sordariales</taxon>
        <taxon>Sordariales incertae sedis</taxon>
        <taxon>Remersonia</taxon>
    </lineage>
</organism>
<evidence type="ECO:0000313" key="3">
    <source>
        <dbReference type="Proteomes" id="UP001600064"/>
    </source>
</evidence>
<feature type="compositionally biased region" description="Basic and acidic residues" evidence="1">
    <location>
        <begin position="273"/>
        <end position="314"/>
    </location>
</feature>
<dbReference type="PANTHER" id="PTHR31902">
    <property type="entry name" value="ACTIN PATCHES DISTAL PROTEIN 1"/>
    <property type="match status" value="1"/>
</dbReference>
<dbReference type="PANTHER" id="PTHR31902:SF14">
    <property type="entry name" value="ACTIN PATCHES DISTAL PROTEIN 1"/>
    <property type="match status" value="1"/>
</dbReference>
<accession>A0ABR4D796</accession>
<evidence type="ECO:0000313" key="2">
    <source>
        <dbReference type="EMBL" id="KAL2266210.1"/>
    </source>
</evidence>
<comment type="caution">
    <text evidence="2">The sequence shown here is derived from an EMBL/GenBank/DDBJ whole genome shotgun (WGS) entry which is preliminary data.</text>
</comment>
<dbReference type="Gene3D" id="3.40.30.10">
    <property type="entry name" value="Glutaredoxin"/>
    <property type="match status" value="1"/>
</dbReference>
<dbReference type="RefSeq" id="XP_070864937.1">
    <property type="nucleotide sequence ID" value="XM_071012176.1"/>
</dbReference>
<keyword evidence="3" id="KW-1185">Reference proteome</keyword>
<dbReference type="Proteomes" id="UP001600064">
    <property type="component" value="Unassembled WGS sequence"/>
</dbReference>
<gene>
    <name evidence="2" type="ORF">VTJ83DRAFT_5562</name>
</gene>
<dbReference type="InterPro" id="IPR009737">
    <property type="entry name" value="Aim32/Apd1-like"/>
</dbReference>
<sequence length="367" mass="39693">MLKALVDRAKGLTVGDSGHKAAMYDLFPKVDKAVDGDDCDRDCGSCTIQYPKNFRVDESDDLYGLVKGWSTHVLVATGKTDWVHDVAHEDGSVMQAIASAKPPTNGPLRLSASDMPTPHGTSSYAEPTTVLLLPALVLVDNVTPAAVPTLLESVVSRAPTTASPLEPFSLPRSLPLPAPHADHVLTTRRCHHRAVILLCAHKTRDARCGQSAPLLRKEFRRHLEPRGLYRDPDDERPGGVGIYFVSHLGGHGYSANVLVYRRGGNWEEEDDDARAKAKAEAKAESQEGEAQKGEGEGRADKSGENGGQEEKGVGDGDVGASQCIWLARVRPEHCEGIVKFTVMQGKVVKPEKQLRGGFDRGKGLLSW</sequence>
<reference evidence="2 3" key="1">
    <citation type="journal article" date="2024" name="Commun. Biol.">
        <title>Comparative genomic analysis of thermophilic fungi reveals convergent evolutionary adaptations and gene losses.</title>
        <authorList>
            <person name="Steindorff A.S."/>
            <person name="Aguilar-Pontes M.V."/>
            <person name="Robinson A.J."/>
            <person name="Andreopoulos B."/>
            <person name="LaButti K."/>
            <person name="Kuo A."/>
            <person name="Mondo S."/>
            <person name="Riley R."/>
            <person name="Otillar R."/>
            <person name="Haridas S."/>
            <person name="Lipzen A."/>
            <person name="Grimwood J."/>
            <person name="Schmutz J."/>
            <person name="Clum A."/>
            <person name="Reid I.D."/>
            <person name="Moisan M.C."/>
            <person name="Butler G."/>
            <person name="Nguyen T.T.M."/>
            <person name="Dewar K."/>
            <person name="Conant G."/>
            <person name="Drula E."/>
            <person name="Henrissat B."/>
            <person name="Hansel C."/>
            <person name="Singer S."/>
            <person name="Hutchinson M.I."/>
            <person name="de Vries R.P."/>
            <person name="Natvig D.O."/>
            <person name="Powell A.J."/>
            <person name="Tsang A."/>
            <person name="Grigoriev I.V."/>
        </authorList>
    </citation>
    <scope>NUCLEOTIDE SEQUENCE [LARGE SCALE GENOMIC DNA]</scope>
    <source>
        <strain evidence="2 3">ATCC 22073</strain>
    </source>
</reference>
<name>A0ABR4D796_9PEZI</name>